<accession>A0A8H4HC71</accession>
<dbReference type="Gene3D" id="3.50.50.60">
    <property type="entry name" value="FAD/NAD(P)-binding domain"/>
    <property type="match status" value="1"/>
</dbReference>
<dbReference type="Gene3D" id="3.90.1150.10">
    <property type="entry name" value="Aspartate Aminotransferase, domain 1"/>
    <property type="match status" value="1"/>
</dbReference>
<comment type="cofactor">
    <cofactor evidence="1">
        <name>FAD</name>
        <dbReference type="ChEBI" id="CHEBI:57692"/>
    </cofactor>
</comment>
<name>A0A8H4HC71_9EURO</name>
<proteinExistence type="inferred from homology"/>
<comment type="similarity">
    <text evidence="2">Belongs to the MSOX/MTOX family.</text>
</comment>
<evidence type="ECO:0000256" key="1">
    <source>
        <dbReference type="ARBA" id="ARBA00001974"/>
    </source>
</evidence>
<dbReference type="InterPro" id="IPR004839">
    <property type="entry name" value="Aminotransferase_I/II_large"/>
</dbReference>
<dbReference type="GO" id="GO:0030170">
    <property type="term" value="F:pyridoxal phosphate binding"/>
    <property type="evidence" value="ECO:0007669"/>
    <property type="project" value="InterPro"/>
</dbReference>
<keyword evidence="9" id="KW-1185">Reference proteome</keyword>
<dbReference type="AlphaFoldDB" id="A0A8H4HC71"/>
<sequence length="538" mass="59314">MVCKNSPIVIVGAGAFGLSTALHLVQDGYDNITVFDRGGQIPADHSAANDLNKIVRAEYEDPFYTDLAIKAVDAWKTPLFAPHFHQTGFLHCVSGDAPDKAIQTLKRFETAATNHPVLGPHVAPLSGKVDIRRWFWQADGHLPGWKGYINKFDGYAHSANALAAVYRETKASGVNYFLGKHGAVSQIVYKDGKSIGIRTKGGQFHAAELVIVAVGAAAAKLVPEIGTQLVAKSWSVAHVRLTDEETSALRGIPVTYARDLGFYFEPDPKTNLLKLCPMGGGYINTDPTTGVSHAPESLETSAFMPHEDESRVRRLLAQTLPKLAKRPLVRKSLCWFADTKDSDFIIDYVPNTASSVVVLSGDSGHAFKMFPIVGSWVRDLLQVPHNKQPVARWRWKEPKANHAENWGGDVSWRLGESRELKDILPVEKSSSIFYSAPRIPADPIFALTAEYLADTHPQKVNLGQGAYRDDKGQPFILPSVRESRRIINEQGLQHEYLPILGLKRFREKAAELVLGSDAPAGIYKRVGCLHFSEIELKQ</sequence>
<dbReference type="SUPFAM" id="SSF51905">
    <property type="entry name" value="FAD/NAD(P)-binding domain"/>
    <property type="match status" value="1"/>
</dbReference>
<dbReference type="Pfam" id="PF01266">
    <property type="entry name" value="DAO"/>
    <property type="match status" value="1"/>
</dbReference>
<evidence type="ECO:0000256" key="3">
    <source>
        <dbReference type="ARBA" id="ARBA00022630"/>
    </source>
</evidence>
<dbReference type="PANTHER" id="PTHR10961">
    <property type="entry name" value="PEROXISOMAL SARCOSINE OXIDASE"/>
    <property type="match status" value="1"/>
</dbReference>
<dbReference type="GO" id="GO:0008115">
    <property type="term" value="F:sarcosine oxidase activity"/>
    <property type="evidence" value="ECO:0007669"/>
    <property type="project" value="TreeGrafter"/>
</dbReference>
<dbReference type="EMBL" id="JAAAPX010000026">
    <property type="protein sequence ID" value="KAF4240462.1"/>
    <property type="molecule type" value="Genomic_DNA"/>
</dbReference>
<dbReference type="Pfam" id="PF00155">
    <property type="entry name" value="Aminotran_1_2"/>
    <property type="match status" value="1"/>
</dbReference>
<reference evidence="8" key="2">
    <citation type="submission" date="2020-04" db="EMBL/GenBank/DDBJ databases">
        <authorList>
            <person name="Santos R.A.C."/>
            <person name="Steenwyk J.L."/>
            <person name="Rivero-Menendez O."/>
            <person name="Mead M.E."/>
            <person name="Silva L.P."/>
            <person name="Bastos R.W."/>
            <person name="Alastruey-Izquierdo A."/>
            <person name="Goldman G.H."/>
            <person name="Rokas A."/>
        </authorList>
    </citation>
    <scope>NUCLEOTIDE SEQUENCE</scope>
    <source>
        <strain evidence="8">CNM-CM6805</strain>
    </source>
</reference>
<evidence type="ECO:0000256" key="4">
    <source>
        <dbReference type="ARBA" id="ARBA00022827"/>
    </source>
</evidence>
<dbReference type="InterPro" id="IPR015422">
    <property type="entry name" value="PyrdxlP-dep_Trfase_small"/>
</dbReference>
<dbReference type="InterPro" id="IPR015424">
    <property type="entry name" value="PyrdxlP-dep_Trfase"/>
</dbReference>
<dbReference type="InterPro" id="IPR045170">
    <property type="entry name" value="MTOX"/>
</dbReference>
<protein>
    <recommendedName>
        <fullName evidence="10">Sarcosine oxidase</fullName>
    </recommendedName>
</protein>
<evidence type="ECO:0000313" key="8">
    <source>
        <dbReference type="EMBL" id="KAF4240462.1"/>
    </source>
</evidence>
<dbReference type="SUPFAM" id="SSF53383">
    <property type="entry name" value="PLP-dependent transferases"/>
    <property type="match status" value="1"/>
</dbReference>
<dbReference type="InterPro" id="IPR036188">
    <property type="entry name" value="FAD/NAD-bd_sf"/>
</dbReference>
<feature type="domain" description="Aminotransferase class I/classII large" evidence="6">
    <location>
        <begin position="458"/>
        <end position="514"/>
    </location>
</feature>
<gene>
    <name evidence="8" type="ORF">CNMCM6805_004982</name>
</gene>
<dbReference type="Proteomes" id="UP000653565">
    <property type="component" value="Unassembled WGS sequence"/>
</dbReference>
<evidence type="ECO:0000313" key="9">
    <source>
        <dbReference type="Proteomes" id="UP000653565"/>
    </source>
</evidence>
<dbReference type="GO" id="GO:0050660">
    <property type="term" value="F:flavin adenine dinucleotide binding"/>
    <property type="evidence" value="ECO:0007669"/>
    <property type="project" value="InterPro"/>
</dbReference>
<dbReference type="InterPro" id="IPR006076">
    <property type="entry name" value="FAD-dep_OxRdtase"/>
</dbReference>
<dbReference type="OrthoDB" id="2219495at2759"/>
<keyword evidence="4" id="KW-0274">FAD</keyword>
<evidence type="ECO:0008006" key="10">
    <source>
        <dbReference type="Google" id="ProtNLM"/>
    </source>
</evidence>
<keyword evidence="3" id="KW-0285">Flavoprotein</keyword>
<comment type="caution">
    <text evidence="8">The sequence shown here is derived from an EMBL/GenBank/DDBJ whole genome shotgun (WGS) entry which is preliminary data.</text>
</comment>
<feature type="domain" description="FAD dependent oxidoreductase" evidence="7">
    <location>
        <begin position="8"/>
        <end position="380"/>
    </location>
</feature>
<dbReference type="PANTHER" id="PTHR10961:SF26">
    <property type="entry name" value="L-SACCHAROPINE OXIDASE"/>
    <property type="match status" value="1"/>
</dbReference>
<organism evidence="8 9">
    <name type="scientific">Aspergillus fumigatiaffinis</name>
    <dbReference type="NCBI Taxonomy" id="340414"/>
    <lineage>
        <taxon>Eukaryota</taxon>
        <taxon>Fungi</taxon>
        <taxon>Dikarya</taxon>
        <taxon>Ascomycota</taxon>
        <taxon>Pezizomycotina</taxon>
        <taxon>Eurotiomycetes</taxon>
        <taxon>Eurotiomycetidae</taxon>
        <taxon>Eurotiales</taxon>
        <taxon>Aspergillaceae</taxon>
        <taxon>Aspergillus</taxon>
        <taxon>Aspergillus subgen. Fumigati</taxon>
    </lineage>
</organism>
<evidence type="ECO:0000259" key="7">
    <source>
        <dbReference type="Pfam" id="PF01266"/>
    </source>
</evidence>
<dbReference type="GO" id="GO:0051698">
    <property type="term" value="F:saccharopine oxidase activity"/>
    <property type="evidence" value="ECO:0007669"/>
    <property type="project" value="TreeGrafter"/>
</dbReference>
<keyword evidence="5" id="KW-0560">Oxidoreductase</keyword>
<reference evidence="8" key="1">
    <citation type="journal article" date="2020" name="bioRxiv">
        <title>Genomic and phenotypic heterogeneity of clinical isolates of the human pathogens Aspergillus fumigatus, Aspergillus lentulus and Aspergillus fumigatiaffinis.</title>
        <authorList>
            <person name="dos Santos R.A.C."/>
            <person name="Steenwyk J.L."/>
            <person name="Rivero-Menendez O."/>
            <person name="Mead M.E."/>
            <person name="Silva L.P."/>
            <person name="Bastos R.W."/>
            <person name="Alastruey-Izquierdo A."/>
            <person name="Goldman G.H."/>
            <person name="Rokas A."/>
        </authorList>
    </citation>
    <scope>NUCLEOTIDE SEQUENCE</scope>
    <source>
        <strain evidence="8">CNM-CM6805</strain>
    </source>
</reference>
<evidence type="ECO:0000256" key="2">
    <source>
        <dbReference type="ARBA" id="ARBA00010989"/>
    </source>
</evidence>
<evidence type="ECO:0000256" key="5">
    <source>
        <dbReference type="ARBA" id="ARBA00023002"/>
    </source>
</evidence>
<dbReference type="Gene3D" id="3.30.9.10">
    <property type="entry name" value="D-Amino Acid Oxidase, subunit A, domain 2"/>
    <property type="match status" value="1"/>
</dbReference>
<evidence type="ECO:0000259" key="6">
    <source>
        <dbReference type="Pfam" id="PF00155"/>
    </source>
</evidence>